<dbReference type="InterPro" id="IPR029052">
    <property type="entry name" value="Metallo-depent_PP-like"/>
</dbReference>
<dbReference type="GO" id="GO:0004309">
    <property type="term" value="F:exopolyphosphatase activity"/>
    <property type="evidence" value="ECO:0007669"/>
    <property type="project" value="TreeGrafter"/>
</dbReference>
<dbReference type="SUPFAM" id="SSF56300">
    <property type="entry name" value="Metallo-dependent phosphatases"/>
    <property type="match status" value="1"/>
</dbReference>
<keyword evidence="1" id="KW-0378">Hydrolase</keyword>
<dbReference type="GO" id="GO:0000298">
    <property type="term" value="F:endopolyphosphatase activity"/>
    <property type="evidence" value="ECO:0007669"/>
    <property type="project" value="TreeGrafter"/>
</dbReference>
<dbReference type="InterPro" id="IPR041805">
    <property type="entry name" value="ASMase/PPN1_MPP"/>
</dbReference>
<dbReference type="OMA" id="MHIDANI"/>
<keyword evidence="2" id="KW-0325">Glycoprotein</keyword>
<evidence type="ECO:0000313" key="5">
    <source>
        <dbReference type="Proteomes" id="UP000186594"/>
    </source>
</evidence>
<dbReference type="STRING" id="1198029.A0A1U7LPC2"/>
<dbReference type="InterPro" id="IPR004843">
    <property type="entry name" value="Calcineurin-like_PHP"/>
</dbReference>
<proteinExistence type="predicted"/>
<dbReference type="Gene3D" id="3.60.21.10">
    <property type="match status" value="1"/>
</dbReference>
<evidence type="ECO:0000256" key="2">
    <source>
        <dbReference type="ARBA" id="ARBA00023180"/>
    </source>
</evidence>
<name>A0A1U7LPC2_NEOID</name>
<accession>A0A1U7LPC2</accession>
<evidence type="ECO:0000259" key="3">
    <source>
        <dbReference type="Pfam" id="PF00149"/>
    </source>
</evidence>
<comment type="caution">
    <text evidence="4">The sequence shown here is derived from an EMBL/GenBank/DDBJ whole genome shotgun (WGS) entry which is preliminary data.</text>
</comment>
<dbReference type="CDD" id="cd00842">
    <property type="entry name" value="MPP_ASMase"/>
    <property type="match status" value="1"/>
</dbReference>
<keyword evidence="5" id="KW-1185">Reference proteome</keyword>
<dbReference type="AlphaFoldDB" id="A0A1U7LPC2"/>
<reference evidence="4 5" key="1">
    <citation type="submission" date="2016-04" db="EMBL/GenBank/DDBJ databases">
        <title>Evolutionary innovation and constraint leading to complex multicellularity in the Ascomycota.</title>
        <authorList>
            <person name="Cisse O."/>
            <person name="Nguyen A."/>
            <person name="Hewitt D.A."/>
            <person name="Jedd G."/>
            <person name="Stajich J.E."/>
        </authorList>
    </citation>
    <scope>NUCLEOTIDE SEQUENCE [LARGE SCALE GENOMIC DNA]</scope>
    <source>
        <strain evidence="4 5">DAH-3</strain>
    </source>
</reference>
<dbReference type="Pfam" id="PF00149">
    <property type="entry name" value="Metallophos"/>
    <property type="match status" value="1"/>
</dbReference>
<dbReference type="Proteomes" id="UP000186594">
    <property type="component" value="Unassembled WGS sequence"/>
</dbReference>
<evidence type="ECO:0000256" key="1">
    <source>
        <dbReference type="ARBA" id="ARBA00022801"/>
    </source>
</evidence>
<dbReference type="OrthoDB" id="348678at2759"/>
<dbReference type="EMBL" id="LXFE01000834">
    <property type="protein sequence ID" value="OLL24392.1"/>
    <property type="molecule type" value="Genomic_DNA"/>
</dbReference>
<sequence length="346" mass="40049">MFAWYLGCITPFNAFQAPLHFLLVLLGRLSFALHGRFLHLTDLHPDPFYIIGATTENHCHQYPIQTRRKYKGGTDQLSGKYGAPLSDCDAPWSLVNETFKTIERDWKDKIDFVVWTGDNARHDNDENFPRSPSQIADLNEQIADMFYQVFKTDDPIKPLSIPIIPSLGNNDIFPHNIIAAGPNPTTRRFAKIWRPFYPESQFHEVEHGVYFTNEVIPNKLAVISLNTIYWFDNNGAVDGCDWPEEPGFQQFEWLQNQLYQYRDRGVKVWLTGHVAPRKGSYSPSCWKKYDIWTKQFRDVIIGSVFGHSNVDFFIFLHEKETTMKGGAEAWMAQENQRAMSEICKEA</sequence>
<organism evidence="4 5">
    <name type="scientific">Neolecta irregularis (strain DAH-3)</name>
    <dbReference type="NCBI Taxonomy" id="1198029"/>
    <lineage>
        <taxon>Eukaryota</taxon>
        <taxon>Fungi</taxon>
        <taxon>Dikarya</taxon>
        <taxon>Ascomycota</taxon>
        <taxon>Taphrinomycotina</taxon>
        <taxon>Neolectales</taxon>
        <taxon>Neolectaceae</taxon>
        <taxon>Neolecta</taxon>
    </lineage>
</organism>
<feature type="domain" description="Calcineurin-like phosphoesterase" evidence="3">
    <location>
        <begin position="36"/>
        <end position="308"/>
    </location>
</feature>
<gene>
    <name evidence="4" type="ORF">NEOLI_001589</name>
</gene>
<dbReference type="PANTHER" id="PTHR10340">
    <property type="entry name" value="SPHINGOMYELIN PHOSPHODIESTERASE"/>
    <property type="match status" value="1"/>
</dbReference>
<protein>
    <submittedName>
        <fullName evidence="4">Endopolyphosphatase</fullName>
    </submittedName>
</protein>
<dbReference type="PANTHER" id="PTHR10340:SF55">
    <property type="entry name" value="ENDOPOLYPHOSPHATASE"/>
    <property type="match status" value="1"/>
</dbReference>
<evidence type="ECO:0000313" key="4">
    <source>
        <dbReference type="EMBL" id="OLL24392.1"/>
    </source>
</evidence>
<dbReference type="GO" id="GO:0008081">
    <property type="term" value="F:phosphoric diester hydrolase activity"/>
    <property type="evidence" value="ECO:0007669"/>
    <property type="project" value="TreeGrafter"/>
</dbReference>
<dbReference type="GO" id="GO:0006798">
    <property type="term" value="P:polyphosphate catabolic process"/>
    <property type="evidence" value="ECO:0007669"/>
    <property type="project" value="TreeGrafter"/>
</dbReference>
<dbReference type="GO" id="GO:0000324">
    <property type="term" value="C:fungal-type vacuole"/>
    <property type="evidence" value="ECO:0007669"/>
    <property type="project" value="TreeGrafter"/>
</dbReference>